<feature type="chain" id="PRO_5047058772" evidence="1">
    <location>
        <begin position="29"/>
        <end position="548"/>
    </location>
</feature>
<feature type="signal peptide" evidence="1">
    <location>
        <begin position="1"/>
        <end position="28"/>
    </location>
</feature>
<dbReference type="InterPro" id="IPR013207">
    <property type="entry name" value="LGFP"/>
</dbReference>
<evidence type="ECO:0000256" key="1">
    <source>
        <dbReference type="SAM" id="SignalP"/>
    </source>
</evidence>
<dbReference type="Proteomes" id="UP001239759">
    <property type="component" value="Unassembled WGS sequence"/>
</dbReference>
<comment type="caution">
    <text evidence="2">The sequence shown here is derived from an EMBL/GenBank/DDBJ whole genome shotgun (WGS) entry which is preliminary data.</text>
</comment>
<dbReference type="RefSeq" id="WP_284587798.1">
    <property type="nucleotide sequence ID" value="NZ_JASNUQ010000007.1"/>
</dbReference>
<evidence type="ECO:0000313" key="2">
    <source>
        <dbReference type="EMBL" id="MDK4290267.1"/>
    </source>
</evidence>
<proteinExistence type="predicted"/>
<name>A0ABT7FWA6_9CORY</name>
<accession>A0ABT7FWA6</accession>
<evidence type="ECO:0000313" key="3">
    <source>
        <dbReference type="Proteomes" id="UP001239759"/>
    </source>
</evidence>
<reference evidence="2 3" key="1">
    <citation type="submission" date="2023-05" db="EMBL/GenBank/DDBJ databases">
        <title>Metabolic capabilities are highly conserved among human nasal-associated Corynebacterium species in pangenomic analyses.</title>
        <authorList>
            <person name="Tran T.H."/>
            <person name="Roberts A.Q."/>
            <person name="Escapa I.F."/>
            <person name="Gao W."/>
            <person name="Conlan S."/>
            <person name="Kong H."/>
            <person name="Segre J.A."/>
            <person name="Kelly M.S."/>
            <person name="Lemon K.P."/>
        </authorList>
    </citation>
    <scope>NUCLEOTIDE SEQUENCE [LARGE SCALE GENOMIC DNA]</scope>
    <source>
        <strain evidence="2 3">KPL3772</strain>
    </source>
</reference>
<dbReference type="Pfam" id="PF08310">
    <property type="entry name" value="LGFP"/>
    <property type="match status" value="1"/>
</dbReference>
<dbReference type="EMBL" id="JASNUQ010000007">
    <property type="protein sequence ID" value="MDK4290267.1"/>
    <property type="molecule type" value="Genomic_DNA"/>
</dbReference>
<protein>
    <submittedName>
        <fullName evidence="2">Uncharacterized protein</fullName>
    </submittedName>
</protein>
<keyword evidence="1" id="KW-0732">Signal</keyword>
<sequence length="548" mass="61093">MLKRHLFTTLTALLALIGSATTTNIAYADPSVPASQDPETVTLASDLPPLSVDGVGGYSEEEVAEMQEFFRTVEQNIDETTAQETLTPGAMWSDSIELPDAVDKEDADQAELMIAEEQESGVASRWQSRAPRCRIFWPSPHRVCGAILQAYEQLGGMTSWLLFPIEAESINPDLQGYRQRFANGFIYWHPNTGAHPVSTHASLIWSNLGWETGMLGYPTSSEILRTEGLAISQRFQHGAALLTLAGASAMFNDAFRTWELQGAERGPLGYPLGLPNETIYPEGRTQVFTGGITISDQHRDALPVYGEVFDQWITDFENDKLIGLPTQAPQKTARNRVSQVFEHQTLNGKSFGNLASDVMSHVFLPFKTQEAADEFFEFAYSALNQVEQLRDEFLPRNTRNDRDQPRRRQLLGEIANLMGGYLFGGRCTVRMDNIHKRSPQSGPDWKIGWKPQTTCTTDRAITVTHTNTLKYLGDSEELWLQVPLDSGRVASGAAIKFQQKDIEYRCIREGKITYKGITKVVIKQAYGDPLHAVAETAKAHKTKCIGRK</sequence>
<gene>
    <name evidence="2" type="ORF">QPX23_05955</name>
</gene>
<keyword evidence="3" id="KW-1185">Reference proteome</keyword>
<organism evidence="2 3">
    <name type="scientific">Corynebacterium pseudodiphtheriticum</name>
    <dbReference type="NCBI Taxonomy" id="37637"/>
    <lineage>
        <taxon>Bacteria</taxon>
        <taxon>Bacillati</taxon>
        <taxon>Actinomycetota</taxon>
        <taxon>Actinomycetes</taxon>
        <taxon>Mycobacteriales</taxon>
        <taxon>Corynebacteriaceae</taxon>
        <taxon>Corynebacterium</taxon>
    </lineage>
</organism>